<organism evidence="1 2">
    <name type="scientific">Bradyrhizobium lablabi</name>
    <dbReference type="NCBI Taxonomy" id="722472"/>
    <lineage>
        <taxon>Bacteria</taxon>
        <taxon>Pseudomonadati</taxon>
        <taxon>Pseudomonadota</taxon>
        <taxon>Alphaproteobacteria</taxon>
        <taxon>Hyphomicrobiales</taxon>
        <taxon>Nitrobacteraceae</taxon>
        <taxon>Bradyrhizobium</taxon>
    </lineage>
</organism>
<accession>A0A0R3MJ76</accession>
<evidence type="ECO:0008006" key="3">
    <source>
        <dbReference type="Google" id="ProtNLM"/>
    </source>
</evidence>
<dbReference type="EMBL" id="LLYB01000089">
    <property type="protein sequence ID" value="KRR20292.1"/>
    <property type="molecule type" value="Genomic_DNA"/>
</dbReference>
<evidence type="ECO:0000313" key="1">
    <source>
        <dbReference type="EMBL" id="KRR20292.1"/>
    </source>
</evidence>
<comment type="caution">
    <text evidence="1">The sequence shown here is derived from an EMBL/GenBank/DDBJ whole genome shotgun (WGS) entry which is preliminary data.</text>
</comment>
<dbReference type="InterPro" id="IPR009929">
    <property type="entry name" value="T3SS_YscO"/>
</dbReference>
<sequence length="169" mass="18808">MSSDAVPRLLELRKLRYHRQQDVLRARQLALEDAVAAVDTAAKNHRAWRQKRVRLEAALYDSVIGQTVALGALVALKAKMTSLHDHDRLLGKDIEKAFAEADQARQARDEACNVVRQTGKQFDKCEHLARALRDAAMGRPEQVCDNRAAVDTPRAGAALEFEELQGNEG</sequence>
<reference evidence="1 2" key="1">
    <citation type="submission" date="2014-03" db="EMBL/GenBank/DDBJ databases">
        <title>Bradyrhizobium valentinum sp. nov., isolated from effective nodules of Lupinus mariae-josephae, a lupine endemic of basic-lime soils in Eastern Spain.</title>
        <authorList>
            <person name="Duran D."/>
            <person name="Rey L."/>
            <person name="Navarro A."/>
            <person name="Busquets A."/>
            <person name="Imperial J."/>
            <person name="Ruiz-Argueso T."/>
        </authorList>
    </citation>
    <scope>NUCLEOTIDE SEQUENCE [LARGE SCALE GENOMIC DNA]</scope>
    <source>
        <strain evidence="1 2">CCBAU 23086</strain>
    </source>
</reference>
<evidence type="ECO:0000313" key="2">
    <source>
        <dbReference type="Proteomes" id="UP000051660"/>
    </source>
</evidence>
<dbReference type="Pfam" id="PF07321">
    <property type="entry name" value="YscO"/>
    <property type="match status" value="1"/>
</dbReference>
<dbReference type="Gene3D" id="1.10.287.1700">
    <property type="match status" value="1"/>
</dbReference>
<proteinExistence type="predicted"/>
<protein>
    <recommendedName>
        <fullName evidence="3">Type III secretion protein HrpB7</fullName>
    </recommendedName>
</protein>
<name>A0A0R3MJ76_9BRAD</name>
<dbReference type="AlphaFoldDB" id="A0A0R3MJ76"/>
<dbReference type="InterPro" id="IPR053716">
    <property type="entry name" value="Flag_assembly_chemotaxis_eff"/>
</dbReference>
<gene>
    <name evidence="1" type="ORF">CQ14_29675</name>
</gene>
<dbReference type="Proteomes" id="UP000051660">
    <property type="component" value="Unassembled WGS sequence"/>
</dbReference>